<organism evidence="2 3">
    <name type="scientific">Ornatilinea apprima</name>
    <dbReference type="NCBI Taxonomy" id="1134406"/>
    <lineage>
        <taxon>Bacteria</taxon>
        <taxon>Bacillati</taxon>
        <taxon>Chloroflexota</taxon>
        <taxon>Anaerolineae</taxon>
        <taxon>Anaerolineales</taxon>
        <taxon>Anaerolineaceae</taxon>
        <taxon>Ornatilinea</taxon>
    </lineage>
</organism>
<accession>A0A0P6XMG9</accession>
<protein>
    <submittedName>
        <fullName evidence="2">Uncharacterized protein</fullName>
    </submittedName>
</protein>
<gene>
    <name evidence="2" type="ORF">ADN00_18940</name>
</gene>
<evidence type="ECO:0000313" key="2">
    <source>
        <dbReference type="EMBL" id="KPL70119.1"/>
    </source>
</evidence>
<dbReference type="AlphaFoldDB" id="A0A0P6XMG9"/>
<reference evidence="2 3" key="1">
    <citation type="submission" date="2015-07" db="EMBL/GenBank/DDBJ databases">
        <title>Genome sequence of Ornatilinea apprima DSM 23815.</title>
        <authorList>
            <person name="Hemp J."/>
            <person name="Ward L.M."/>
            <person name="Pace L.A."/>
            <person name="Fischer W.W."/>
        </authorList>
    </citation>
    <scope>NUCLEOTIDE SEQUENCE [LARGE SCALE GENOMIC DNA]</scope>
    <source>
        <strain evidence="2 3">P3M-1</strain>
    </source>
</reference>
<comment type="caution">
    <text evidence="2">The sequence shown here is derived from an EMBL/GenBank/DDBJ whole genome shotgun (WGS) entry which is preliminary data.</text>
</comment>
<dbReference type="STRING" id="1134406.ADN00_18940"/>
<dbReference type="RefSeq" id="WP_075064607.1">
    <property type="nucleotide sequence ID" value="NZ_LGCL01000045.1"/>
</dbReference>
<evidence type="ECO:0000256" key="1">
    <source>
        <dbReference type="SAM" id="MobiDB-lite"/>
    </source>
</evidence>
<feature type="compositionally biased region" description="Basic and acidic residues" evidence="1">
    <location>
        <begin position="99"/>
        <end position="110"/>
    </location>
</feature>
<dbReference type="EMBL" id="LGCL01000045">
    <property type="protein sequence ID" value="KPL70119.1"/>
    <property type="molecule type" value="Genomic_DNA"/>
</dbReference>
<dbReference type="Proteomes" id="UP000050417">
    <property type="component" value="Unassembled WGS sequence"/>
</dbReference>
<sequence>MSIRISDLVQEERTITIMVGDEELSVTYRPKAYTPLVEDQMQSLMESNRPGNGLAQMLSHILINWDVVDENNKPIETTFENIRKFPVALLTLITQEINKDNRAGDEDRKNSGGGSRRGAKSDSVRTGSF</sequence>
<keyword evidence="3" id="KW-1185">Reference proteome</keyword>
<proteinExistence type="predicted"/>
<feature type="region of interest" description="Disordered" evidence="1">
    <location>
        <begin position="99"/>
        <end position="129"/>
    </location>
</feature>
<evidence type="ECO:0000313" key="3">
    <source>
        <dbReference type="Proteomes" id="UP000050417"/>
    </source>
</evidence>
<name>A0A0P6XMG9_9CHLR</name>